<protein>
    <recommendedName>
        <fullName evidence="2">PAR14-like first RRM domain-containing protein</fullName>
    </recommendedName>
</protein>
<evidence type="ECO:0000313" key="4">
    <source>
        <dbReference type="Proteomes" id="UP000005207"/>
    </source>
</evidence>
<name>A0A669E3J0_ORENI</name>
<dbReference type="Pfam" id="PF23222">
    <property type="entry name" value="RRM_PARP14_1"/>
    <property type="match status" value="1"/>
</dbReference>
<dbReference type="InParanoid" id="A0A669E3J0"/>
<keyword evidence="4" id="KW-1185">Reference proteome</keyword>
<dbReference type="Gene3D" id="3.30.70.330">
    <property type="match status" value="1"/>
</dbReference>
<dbReference type="InterPro" id="IPR012677">
    <property type="entry name" value="Nucleotide-bd_a/b_plait_sf"/>
</dbReference>
<feature type="region of interest" description="Disordered" evidence="1">
    <location>
        <begin position="84"/>
        <end position="103"/>
    </location>
</feature>
<evidence type="ECO:0000259" key="2">
    <source>
        <dbReference type="Pfam" id="PF23222"/>
    </source>
</evidence>
<feature type="compositionally biased region" description="Low complexity" evidence="1">
    <location>
        <begin position="87"/>
        <end position="103"/>
    </location>
</feature>
<proteinExistence type="predicted"/>
<dbReference type="Proteomes" id="UP000005207">
    <property type="component" value="Linkage group LG3"/>
</dbReference>
<organism evidence="3 4">
    <name type="scientific">Oreochromis niloticus</name>
    <name type="common">Nile tilapia</name>
    <name type="synonym">Tilapia nilotica</name>
    <dbReference type="NCBI Taxonomy" id="8128"/>
    <lineage>
        <taxon>Eukaryota</taxon>
        <taxon>Metazoa</taxon>
        <taxon>Chordata</taxon>
        <taxon>Craniata</taxon>
        <taxon>Vertebrata</taxon>
        <taxon>Euteleostomi</taxon>
        <taxon>Actinopterygii</taxon>
        <taxon>Neopterygii</taxon>
        <taxon>Teleostei</taxon>
        <taxon>Neoteleostei</taxon>
        <taxon>Acanthomorphata</taxon>
        <taxon>Ovalentaria</taxon>
        <taxon>Cichlomorphae</taxon>
        <taxon>Cichliformes</taxon>
        <taxon>Cichlidae</taxon>
        <taxon>African cichlids</taxon>
        <taxon>Pseudocrenilabrinae</taxon>
        <taxon>Oreochromini</taxon>
        <taxon>Oreochromis</taxon>
    </lineage>
</organism>
<evidence type="ECO:0000313" key="3">
    <source>
        <dbReference type="Ensembl" id="ENSONIP00000065487.1"/>
    </source>
</evidence>
<dbReference type="OMA" id="DKMDEYP"/>
<dbReference type="AlphaFoldDB" id="A0A669E3J0"/>
<accession>A0A669E3J0</accession>
<reference evidence="4" key="1">
    <citation type="submission" date="2012-01" db="EMBL/GenBank/DDBJ databases">
        <title>The Genome Sequence of Oreochromis niloticus (Nile Tilapia).</title>
        <authorList>
            <consortium name="Broad Institute Genome Assembly Team"/>
            <consortium name="Broad Institute Sequencing Platform"/>
            <person name="Di Palma F."/>
            <person name="Johnson J."/>
            <person name="Lander E.S."/>
            <person name="Lindblad-Toh K."/>
        </authorList>
    </citation>
    <scope>NUCLEOTIDE SEQUENCE [LARGE SCALE GENOMIC DNA]</scope>
</reference>
<feature type="domain" description="PAR14-like first RRM" evidence="2">
    <location>
        <begin position="21"/>
        <end position="87"/>
    </location>
</feature>
<dbReference type="Ensembl" id="ENSONIT00000066681.1">
    <property type="protein sequence ID" value="ENSONIP00000065487.1"/>
    <property type="gene ID" value="ENSONIG00000039590.1"/>
</dbReference>
<reference evidence="3" key="3">
    <citation type="submission" date="2025-09" db="UniProtKB">
        <authorList>
            <consortium name="Ensembl"/>
        </authorList>
    </citation>
    <scope>IDENTIFICATION</scope>
</reference>
<reference evidence="3" key="2">
    <citation type="submission" date="2025-08" db="UniProtKB">
        <authorList>
            <consortium name="Ensembl"/>
        </authorList>
    </citation>
    <scope>IDENTIFICATION</scope>
</reference>
<dbReference type="InterPro" id="IPR057051">
    <property type="entry name" value="PARP14_RPM_1"/>
</dbReference>
<dbReference type="GeneTree" id="ENSGT01110000271579"/>
<sequence>MRVDKMDEYPYPLFFEATDFTDKEKEKVRRYFQKRRDSGGGDCGNLEKLGGNVYKICFKEKEDQERVLQRKCHTITLPSGEVRLTVSRTSSPQTSDQPSTSQSLVQFTALSNMTFGYSKN</sequence>
<evidence type="ECO:0000256" key="1">
    <source>
        <dbReference type="SAM" id="MobiDB-lite"/>
    </source>
</evidence>